<protein>
    <recommendedName>
        <fullName evidence="4">Sulfotransferase domain-containing protein</fullName>
    </recommendedName>
</protein>
<dbReference type="Gene3D" id="3.40.50.300">
    <property type="entry name" value="P-loop containing nucleotide triphosphate hydrolases"/>
    <property type="match status" value="1"/>
</dbReference>
<comment type="caution">
    <text evidence="2">The sequence shown here is derived from an EMBL/GenBank/DDBJ whole genome shotgun (WGS) entry which is preliminary data.</text>
</comment>
<dbReference type="InterPro" id="IPR005331">
    <property type="entry name" value="Sulfotransferase"/>
</dbReference>
<evidence type="ECO:0000313" key="3">
    <source>
        <dbReference type="Proteomes" id="UP001642464"/>
    </source>
</evidence>
<dbReference type="PANTHER" id="PTHR48134">
    <property type="entry name" value="GLYCOPROTEIN 96-92-RELATED-RELATED"/>
    <property type="match status" value="1"/>
</dbReference>
<dbReference type="Pfam" id="PF03567">
    <property type="entry name" value="Sulfotransfer_2"/>
    <property type="match status" value="1"/>
</dbReference>
<gene>
    <name evidence="2" type="ORF">SCF082_LOCUS29745</name>
</gene>
<evidence type="ECO:0000313" key="2">
    <source>
        <dbReference type="EMBL" id="CAK9054893.1"/>
    </source>
</evidence>
<dbReference type="InterPro" id="IPR027417">
    <property type="entry name" value="P-loop_NTPase"/>
</dbReference>
<keyword evidence="3" id="KW-1185">Reference proteome</keyword>
<feature type="compositionally biased region" description="Basic and acidic residues" evidence="1">
    <location>
        <begin position="609"/>
        <end position="683"/>
    </location>
</feature>
<dbReference type="PROSITE" id="PS51257">
    <property type="entry name" value="PROKAR_LIPOPROTEIN"/>
    <property type="match status" value="1"/>
</dbReference>
<evidence type="ECO:0008006" key="4">
    <source>
        <dbReference type="Google" id="ProtNLM"/>
    </source>
</evidence>
<sequence length="736" mass="84026">MIVIRFMQGTALVFIAAAIGCALLAELNSVYSHQKIQLLDKNATSTSLRRPDSETSDPSSPKLPRQRLPMWLPEKELGPGLLNLPEVEQLSQKRCLKFIHIPKTAGSSIDQLGFNLKLNWGPNDRSLRCSNMSLCRQTTPLLRPCCWPKSTTACSLWHYPPSVDEQLAQIYANCSTFCVVRDPIMRFMSEYFYMSKHKHVQGDLCDPGKFEQYANETLQRLGEDPFVDDCHLVPQAYYLSSKDGRRLCDHIIRYEHLQTELTQLLKWYHNLSETASQLRVVNQARRCDSVAMSPQLRRRLQEFFRVDYELGPSEGNMSPVHSWNTRIFGEFSLQGHEKSWRMSVPREERHVALREDPAGLWTGEAPAVNIDPGRRLKLKPSESADSEDLFSSSQGNVAKNPVSDEEKKLLQNFVAREATPEERDSFLVKNYPHLTEKARGVFMEMSATDQFRVIFDGPMKESRDPVEILYGRVKRFLDMELQLRAMSKRSNHDAEKAKKQPSAKMQELSVRIAHSLANPTYEEVPASERRCAGVDQKLEEATKPKILEGSVKGVGGVIEAMQKKYAMVKGERLRVVNETKDLWKLEGEKTVPKCQMNTGWKWVVKGAEDEVKKKQEETARKKEAKRKAEAAKKAEEERERSKGKDAKKDGKTEKSVKRDKEKGREKEKSKEKDKKKADKDSKKAEKKGKSKKRERASSSSEEEESESASRKRSKKKVKVKKSKKRKSSSGSEESPA</sequence>
<feature type="region of interest" description="Disordered" evidence="1">
    <location>
        <begin position="44"/>
        <end position="68"/>
    </location>
</feature>
<proteinExistence type="predicted"/>
<name>A0ABP0MUK2_9DINO</name>
<dbReference type="Proteomes" id="UP001642464">
    <property type="component" value="Unassembled WGS sequence"/>
</dbReference>
<reference evidence="2 3" key="1">
    <citation type="submission" date="2024-02" db="EMBL/GenBank/DDBJ databases">
        <authorList>
            <person name="Chen Y."/>
            <person name="Shah S."/>
            <person name="Dougan E. K."/>
            <person name="Thang M."/>
            <person name="Chan C."/>
        </authorList>
    </citation>
    <scope>NUCLEOTIDE SEQUENCE [LARGE SCALE GENOMIC DNA]</scope>
</reference>
<feature type="compositionally biased region" description="Basic residues" evidence="1">
    <location>
        <begin position="684"/>
        <end position="694"/>
    </location>
</feature>
<evidence type="ECO:0000256" key="1">
    <source>
        <dbReference type="SAM" id="MobiDB-lite"/>
    </source>
</evidence>
<feature type="compositionally biased region" description="Basic residues" evidence="1">
    <location>
        <begin position="710"/>
        <end position="727"/>
    </location>
</feature>
<feature type="region of interest" description="Disordered" evidence="1">
    <location>
        <begin position="609"/>
        <end position="736"/>
    </location>
</feature>
<feature type="region of interest" description="Disordered" evidence="1">
    <location>
        <begin position="373"/>
        <end position="403"/>
    </location>
</feature>
<dbReference type="EMBL" id="CAXAMM010024224">
    <property type="protein sequence ID" value="CAK9054893.1"/>
    <property type="molecule type" value="Genomic_DNA"/>
</dbReference>
<accession>A0ABP0MUK2</accession>
<organism evidence="2 3">
    <name type="scientific">Durusdinium trenchii</name>
    <dbReference type="NCBI Taxonomy" id="1381693"/>
    <lineage>
        <taxon>Eukaryota</taxon>
        <taxon>Sar</taxon>
        <taxon>Alveolata</taxon>
        <taxon>Dinophyceae</taxon>
        <taxon>Suessiales</taxon>
        <taxon>Symbiodiniaceae</taxon>
        <taxon>Durusdinium</taxon>
    </lineage>
</organism>